<feature type="compositionally biased region" description="Basic and acidic residues" evidence="3">
    <location>
        <begin position="72"/>
        <end position="83"/>
    </location>
</feature>
<evidence type="ECO:0000256" key="2">
    <source>
        <dbReference type="PROSITE-ProRule" id="PRU00708"/>
    </source>
</evidence>
<organism evidence="4 5">
    <name type="scientific">Saponaria officinalis</name>
    <name type="common">Common soapwort</name>
    <name type="synonym">Lychnis saponaria</name>
    <dbReference type="NCBI Taxonomy" id="3572"/>
    <lineage>
        <taxon>Eukaryota</taxon>
        <taxon>Viridiplantae</taxon>
        <taxon>Streptophyta</taxon>
        <taxon>Embryophyta</taxon>
        <taxon>Tracheophyta</taxon>
        <taxon>Spermatophyta</taxon>
        <taxon>Magnoliopsida</taxon>
        <taxon>eudicotyledons</taxon>
        <taxon>Gunneridae</taxon>
        <taxon>Pentapetalae</taxon>
        <taxon>Caryophyllales</taxon>
        <taxon>Caryophyllaceae</taxon>
        <taxon>Caryophylleae</taxon>
        <taxon>Saponaria</taxon>
    </lineage>
</organism>
<dbReference type="Gene3D" id="1.25.40.10">
    <property type="entry name" value="Tetratricopeptide repeat domain"/>
    <property type="match status" value="1"/>
</dbReference>
<keyword evidence="1" id="KW-0677">Repeat</keyword>
<dbReference type="EMBL" id="JBDFQZ010000003">
    <property type="protein sequence ID" value="KAK9741749.1"/>
    <property type="molecule type" value="Genomic_DNA"/>
</dbReference>
<dbReference type="Proteomes" id="UP001443914">
    <property type="component" value="Unassembled WGS sequence"/>
</dbReference>
<dbReference type="EMBL" id="JBDFQZ010000003">
    <property type="protein sequence ID" value="KAK9741751.1"/>
    <property type="molecule type" value="Genomic_DNA"/>
</dbReference>
<comment type="caution">
    <text evidence="4">The sequence shown here is derived from an EMBL/GenBank/DDBJ whole genome shotgun (WGS) entry which is preliminary data.</text>
</comment>
<dbReference type="PANTHER" id="PTHR47930:SF2">
    <property type="entry name" value="PENTATRICOPEPTIDE REPEAT PROTEIN (AFU_ORTHOLOGUE AFUA_8G04250)"/>
    <property type="match status" value="1"/>
</dbReference>
<evidence type="ECO:0000256" key="1">
    <source>
        <dbReference type="ARBA" id="ARBA00022737"/>
    </source>
</evidence>
<sequence>MESTLSRCGLQLSTPSVTICVNHKLILQKKPRSLFKVHLRVHSDTAIHYRKLPKYQRYPKLPPDSRNFTFLKPRDEVSDHPETDAGFDGEYGDPVASSNTKDDEEGEDNDEHDDVWEKDEIEAITSLFQGRIPQKPGKLNRERPLPLPLPYKVRPLGFPTVKRHVRASSSSLPAVSSRLSQSKRICKDPVFLVNLARQIRSLPADQDASSALVKWGKFLRKGSLSLTIRELGHMGLPERALETFCWAQKQTHLFPDDRILAATVETLATAHEFRLPYDLKKFVSLASRSVLEAMARGFIKAGSSNLAWKLLSAAKKGKRMLGSSVYAKLILKLGKNPDKEDFVIALLEDLAERDSLDLSPQDCSALMKVCARLNKFEFVECFFEWFRNSGNQSSVVMYTTVIHSRMCAQNYREALALVWEMERLNYLYDLPAYRVAIKLFVALNDLPRAVRYFSKMKEAGFSPTYDLYRDMILIYLLSGRIAKCRELSKELELAGYTLDAELRSKLLQRETTTRSTV</sequence>
<feature type="region of interest" description="Disordered" evidence="3">
    <location>
        <begin position="56"/>
        <end position="115"/>
    </location>
</feature>
<accession>A0AAW1M8F0</accession>
<dbReference type="EMBL" id="JBDFQZ010000003">
    <property type="protein sequence ID" value="KAK9741748.1"/>
    <property type="molecule type" value="Genomic_DNA"/>
</dbReference>
<evidence type="ECO:0000256" key="3">
    <source>
        <dbReference type="SAM" id="MobiDB-lite"/>
    </source>
</evidence>
<feature type="repeat" description="PPR" evidence="2">
    <location>
        <begin position="429"/>
        <end position="463"/>
    </location>
</feature>
<reference evidence="4 5" key="1">
    <citation type="submission" date="2024-03" db="EMBL/GenBank/DDBJ databases">
        <title>WGS assembly of Saponaria officinalis var. Norfolk2.</title>
        <authorList>
            <person name="Jenkins J."/>
            <person name="Shu S."/>
            <person name="Grimwood J."/>
            <person name="Barry K."/>
            <person name="Goodstein D."/>
            <person name="Schmutz J."/>
            <person name="Leebens-Mack J."/>
            <person name="Osbourn A."/>
        </authorList>
    </citation>
    <scope>NUCLEOTIDE SEQUENCE [LARGE SCALE GENOMIC DNA]</scope>
    <source>
        <strain evidence="5">cv. Norfolk2</strain>
        <strain evidence="4">JIC</strain>
        <tissue evidence="4">Leaf</tissue>
    </source>
</reference>
<dbReference type="AlphaFoldDB" id="A0AAW1M8F0"/>
<dbReference type="InterPro" id="IPR002885">
    <property type="entry name" value="PPR_rpt"/>
</dbReference>
<protein>
    <recommendedName>
        <fullName evidence="6">Pentatricopeptide repeat-containing protein</fullName>
    </recommendedName>
</protein>
<proteinExistence type="predicted"/>
<name>A0AAW1M8F0_SAPOF</name>
<dbReference type="PANTHER" id="PTHR47930">
    <property type="entry name" value="YALI0C12947P"/>
    <property type="match status" value="1"/>
</dbReference>
<feature type="compositionally biased region" description="Acidic residues" evidence="3">
    <location>
        <begin position="102"/>
        <end position="115"/>
    </location>
</feature>
<gene>
    <name evidence="4" type="ORF">RND81_03G125400</name>
</gene>
<dbReference type="Pfam" id="PF13812">
    <property type="entry name" value="PPR_3"/>
    <property type="match status" value="1"/>
</dbReference>
<dbReference type="EMBL" id="JBDFQZ010000003">
    <property type="protein sequence ID" value="KAK9741747.1"/>
    <property type="molecule type" value="Genomic_DNA"/>
</dbReference>
<dbReference type="InterPro" id="IPR011990">
    <property type="entry name" value="TPR-like_helical_dom_sf"/>
</dbReference>
<dbReference type="PROSITE" id="PS51375">
    <property type="entry name" value="PPR"/>
    <property type="match status" value="1"/>
</dbReference>
<evidence type="ECO:0008006" key="6">
    <source>
        <dbReference type="Google" id="ProtNLM"/>
    </source>
</evidence>
<evidence type="ECO:0000313" key="5">
    <source>
        <dbReference type="Proteomes" id="UP001443914"/>
    </source>
</evidence>
<keyword evidence="5" id="KW-1185">Reference proteome</keyword>
<evidence type="ECO:0000313" key="4">
    <source>
        <dbReference type="EMBL" id="KAK9741749.1"/>
    </source>
</evidence>
<dbReference type="EMBL" id="JBDFQZ010000003">
    <property type="protein sequence ID" value="KAK9741750.1"/>
    <property type="molecule type" value="Genomic_DNA"/>
</dbReference>